<evidence type="ECO:0000313" key="3">
    <source>
        <dbReference type="Proteomes" id="UP000829517"/>
    </source>
</evidence>
<accession>A0ABS9J3V6</accession>
<organism evidence="2 3">
    <name type="scientific">Joostella atrarenae</name>
    <dbReference type="NCBI Taxonomy" id="679257"/>
    <lineage>
        <taxon>Bacteria</taxon>
        <taxon>Pseudomonadati</taxon>
        <taxon>Bacteroidota</taxon>
        <taxon>Flavobacteriia</taxon>
        <taxon>Flavobacteriales</taxon>
        <taxon>Flavobacteriaceae</taxon>
        <taxon>Joostella</taxon>
    </lineage>
</organism>
<reference evidence="2 3" key="1">
    <citation type="submission" date="2021-01" db="EMBL/GenBank/DDBJ databases">
        <title>Genome sequencing of Joostella atrarenae M1-2 (= KCTC 23194).</title>
        <authorList>
            <person name="Zakaria M.R."/>
            <person name="Lam M.Q."/>
            <person name="Chong C.S."/>
        </authorList>
    </citation>
    <scope>NUCLEOTIDE SEQUENCE [LARGE SCALE GENOMIC DNA]</scope>
    <source>
        <strain evidence="2 3">M1-2</strain>
    </source>
</reference>
<proteinExistence type="predicted"/>
<evidence type="ECO:0000259" key="1">
    <source>
        <dbReference type="Pfam" id="PF19783"/>
    </source>
</evidence>
<feature type="domain" description="DUF6268" evidence="1">
    <location>
        <begin position="61"/>
        <end position="280"/>
    </location>
</feature>
<dbReference type="InterPro" id="IPR046235">
    <property type="entry name" value="DUF6268"/>
</dbReference>
<dbReference type="Proteomes" id="UP000829517">
    <property type="component" value="Unassembled WGS sequence"/>
</dbReference>
<comment type="caution">
    <text evidence="2">The sequence shown here is derived from an EMBL/GenBank/DDBJ whole genome shotgun (WGS) entry which is preliminary data.</text>
</comment>
<dbReference type="EMBL" id="JAETXX010000005">
    <property type="protein sequence ID" value="MCF8715100.1"/>
    <property type="molecule type" value="Genomic_DNA"/>
</dbReference>
<sequence length="288" mass="33292">MSLILFVVFASSLEAKAQLTDLARIEYTYFPQASSENSFKRFKTLLNFPWKVGKDKYIVTGVEYSNVNMELKDGYPFVASDFERLQSFKFTLGYTFRFSERWRFGAVVNPQLASNFEDGIIGDDFLLNAAIYFIRERRNKAKDSREGRLILGIQYNTVSGIPLPLPYVNYHKEINDTWAYTLGVPKTNLKYKINNSNVLQAFVTLDGFYSNIQKEVAIENNIAESISMTTILSGIGYEHFFNEHILFYFYSGYTLMNNIRLRDADLDDVYTINDTNTLYIRGGIKFKI</sequence>
<protein>
    <recommendedName>
        <fullName evidence="1">DUF6268 domain-containing protein</fullName>
    </recommendedName>
</protein>
<name>A0ABS9J3V6_9FLAO</name>
<gene>
    <name evidence="2" type="ORF">JM658_09715</name>
</gene>
<dbReference type="Pfam" id="PF19783">
    <property type="entry name" value="DUF6268"/>
    <property type="match status" value="1"/>
</dbReference>
<evidence type="ECO:0000313" key="2">
    <source>
        <dbReference type="EMBL" id="MCF8715100.1"/>
    </source>
</evidence>
<keyword evidence="3" id="KW-1185">Reference proteome</keyword>